<dbReference type="EMBL" id="JAATVY010000005">
    <property type="protein sequence ID" value="NJC70096.1"/>
    <property type="molecule type" value="Genomic_DNA"/>
</dbReference>
<dbReference type="Proteomes" id="UP000722989">
    <property type="component" value="Unassembled WGS sequence"/>
</dbReference>
<feature type="transmembrane region" description="Helical" evidence="1">
    <location>
        <begin position="25"/>
        <end position="47"/>
    </location>
</feature>
<keyword evidence="1" id="KW-0812">Transmembrane</keyword>
<name>A0ABX0XVN2_9ACTN</name>
<reference evidence="2 3" key="1">
    <citation type="submission" date="2020-03" db="EMBL/GenBank/DDBJ databases">
        <title>WGS of the type strain of Planosporangium spp.</title>
        <authorList>
            <person name="Thawai C."/>
        </authorList>
    </citation>
    <scope>NUCLEOTIDE SEQUENCE [LARGE SCALE GENOMIC DNA]</scope>
    <source>
        <strain evidence="2 3">TBRC 5610</strain>
    </source>
</reference>
<gene>
    <name evidence="2" type="ORF">HC031_10290</name>
</gene>
<evidence type="ECO:0000313" key="2">
    <source>
        <dbReference type="EMBL" id="NJC70096.1"/>
    </source>
</evidence>
<protein>
    <submittedName>
        <fullName evidence="2">Uncharacterized protein</fullName>
    </submittedName>
</protein>
<accession>A0ABX0XVN2</accession>
<organism evidence="2 3">
    <name type="scientific">Planosporangium thailandense</name>
    <dbReference type="NCBI Taxonomy" id="765197"/>
    <lineage>
        <taxon>Bacteria</taxon>
        <taxon>Bacillati</taxon>
        <taxon>Actinomycetota</taxon>
        <taxon>Actinomycetes</taxon>
        <taxon>Micromonosporales</taxon>
        <taxon>Micromonosporaceae</taxon>
        <taxon>Planosporangium</taxon>
    </lineage>
</organism>
<sequence>MSAVESTCSTRARHRRSVGLRQAPTYVRLGTLYAAFSVVLIAGYPALPTLGRTPTAVRLS</sequence>
<dbReference type="RefSeq" id="WP_167924999.1">
    <property type="nucleotide sequence ID" value="NZ_JAATVY010000005.1"/>
</dbReference>
<keyword evidence="1" id="KW-1133">Transmembrane helix</keyword>
<evidence type="ECO:0000313" key="3">
    <source>
        <dbReference type="Proteomes" id="UP000722989"/>
    </source>
</evidence>
<keyword evidence="1" id="KW-0472">Membrane</keyword>
<proteinExistence type="predicted"/>
<keyword evidence="3" id="KW-1185">Reference proteome</keyword>
<comment type="caution">
    <text evidence="2">The sequence shown here is derived from an EMBL/GenBank/DDBJ whole genome shotgun (WGS) entry which is preliminary data.</text>
</comment>
<evidence type="ECO:0000256" key="1">
    <source>
        <dbReference type="SAM" id="Phobius"/>
    </source>
</evidence>